<dbReference type="AlphaFoldDB" id="A0A1H1CIG4"/>
<dbReference type="GO" id="GO:0008236">
    <property type="term" value="F:serine-type peptidase activity"/>
    <property type="evidence" value="ECO:0007669"/>
    <property type="project" value="UniProtKB-KW"/>
</dbReference>
<keyword evidence="4" id="KW-0720">Serine protease</keyword>
<keyword evidence="3" id="KW-0378">Hydrolase</keyword>
<evidence type="ECO:0000313" key="7">
    <source>
        <dbReference type="Proteomes" id="UP000199481"/>
    </source>
</evidence>
<reference evidence="5" key="1">
    <citation type="submission" date="2016-10" db="EMBL/GenBank/DDBJ databases">
        <authorList>
            <person name="de Groot N.N."/>
        </authorList>
    </citation>
    <scope>NUCLEOTIDE SEQUENCE [LARGE SCALE GENOMIC DNA]</scope>
    <source>
        <strain evidence="5">MPL-11</strain>
    </source>
</reference>
<dbReference type="OrthoDB" id="9778515at2"/>
<evidence type="ECO:0000256" key="3">
    <source>
        <dbReference type="ARBA" id="ARBA00022801"/>
    </source>
</evidence>
<dbReference type="InterPro" id="IPR029062">
    <property type="entry name" value="Class_I_gatase-like"/>
</dbReference>
<evidence type="ECO:0000313" key="6">
    <source>
        <dbReference type="EMBL" id="SDQ64538.1"/>
    </source>
</evidence>
<dbReference type="RefSeq" id="WP_089978846.1">
    <property type="nucleotide sequence ID" value="NZ_FNJW01000009.1"/>
</dbReference>
<dbReference type="Pfam" id="PF03575">
    <property type="entry name" value="Peptidase_S51"/>
    <property type="match status" value="1"/>
</dbReference>
<sequence>MKKLLLTAYGFSTDSIKNAALDLVDGNFNSCNACIISTSWPIEKEKHPQMQQVKSELLALGVDKVDFLDVEFQNAHLLKNYQLIFLNGGYPFFLLYHLNKSGADKIIKKMAANGTPIIGLSAGSIVMGPDLSLMDYLYPEDNLFNVKNLTALNLTTVRIFPHYKEMITRDKEITKKLLQFEKVFNQPLNRLNNDQAILVTNNKTKIINK</sequence>
<gene>
    <name evidence="5" type="ORF">SAMN04487752_2752</name>
    <name evidence="6" type="ORF">SAMN04487752_2774</name>
</gene>
<dbReference type="GO" id="GO:0006508">
    <property type="term" value="P:proteolysis"/>
    <property type="evidence" value="ECO:0007669"/>
    <property type="project" value="UniProtKB-KW"/>
</dbReference>
<comment type="similarity">
    <text evidence="1">Belongs to the peptidase S51 family.</text>
</comment>
<proteinExistence type="inferred from homology"/>
<organism evidence="5 7">
    <name type="scientific">Carnobacterium viridans</name>
    <dbReference type="NCBI Taxonomy" id="174587"/>
    <lineage>
        <taxon>Bacteria</taxon>
        <taxon>Bacillati</taxon>
        <taxon>Bacillota</taxon>
        <taxon>Bacilli</taxon>
        <taxon>Lactobacillales</taxon>
        <taxon>Carnobacteriaceae</taxon>
        <taxon>Carnobacterium</taxon>
    </lineage>
</organism>
<evidence type="ECO:0000313" key="5">
    <source>
        <dbReference type="EMBL" id="SDQ63964.1"/>
    </source>
</evidence>
<dbReference type="PANTHER" id="PTHR20842">
    <property type="entry name" value="PROTEASE S51 ALPHA-ASPARTYL DIPEPTIDASE"/>
    <property type="match status" value="1"/>
</dbReference>
<dbReference type="EMBL" id="FNJW01000009">
    <property type="protein sequence ID" value="SDQ63964.1"/>
    <property type="molecule type" value="Genomic_DNA"/>
</dbReference>
<evidence type="ECO:0000256" key="1">
    <source>
        <dbReference type="ARBA" id="ARBA00006534"/>
    </source>
</evidence>
<keyword evidence="7" id="KW-1185">Reference proteome</keyword>
<dbReference type="Proteomes" id="UP000199481">
    <property type="component" value="Unassembled WGS sequence"/>
</dbReference>
<accession>A0A1H1CIG4</accession>
<dbReference type="Gene3D" id="3.40.50.880">
    <property type="match status" value="1"/>
</dbReference>
<reference evidence="7" key="2">
    <citation type="submission" date="2016-10" db="EMBL/GenBank/DDBJ databases">
        <authorList>
            <person name="Varghese N."/>
            <person name="Submissions S."/>
        </authorList>
    </citation>
    <scope>NUCLEOTIDE SEQUENCE [LARGE SCALE GENOMIC DNA]</scope>
    <source>
        <strain evidence="7">MPL-11</strain>
    </source>
</reference>
<dbReference type="EMBL" id="FNJW01000009">
    <property type="protein sequence ID" value="SDQ64538.1"/>
    <property type="molecule type" value="Genomic_DNA"/>
</dbReference>
<dbReference type="PANTHER" id="PTHR20842:SF0">
    <property type="entry name" value="ALPHA-ASPARTYL DIPEPTIDASE"/>
    <property type="match status" value="1"/>
</dbReference>
<keyword evidence="2" id="KW-0645">Protease</keyword>
<protein>
    <submittedName>
        <fullName evidence="5">Dipeptidase E</fullName>
    </submittedName>
</protein>
<name>A0A1H1CIG4_9LACT</name>
<dbReference type="InterPro" id="IPR005320">
    <property type="entry name" value="Peptidase_S51"/>
</dbReference>
<dbReference type="SUPFAM" id="SSF52317">
    <property type="entry name" value="Class I glutamine amidotransferase-like"/>
    <property type="match status" value="1"/>
</dbReference>
<evidence type="ECO:0000256" key="2">
    <source>
        <dbReference type="ARBA" id="ARBA00022670"/>
    </source>
</evidence>
<evidence type="ECO:0000256" key="4">
    <source>
        <dbReference type="ARBA" id="ARBA00022825"/>
    </source>
</evidence>